<reference evidence="3 4" key="1">
    <citation type="journal article" date="2012" name="BMC Genomics">
        <title>Comparative genomics of the classical Bordetella subspecies: the evolution and exchange of virulence-associated diversity amongst closely related pathogens.</title>
        <authorList>
            <person name="Park J."/>
            <person name="Zhang Y."/>
            <person name="Buboltz A.M."/>
            <person name="Zhang X."/>
            <person name="Schuster S.C."/>
            <person name="Ahuja U."/>
            <person name="Liu M."/>
            <person name="Miller J.F."/>
            <person name="Sebaihia M."/>
            <person name="Bentley S.D."/>
            <person name="Parkhill J."/>
            <person name="Harvill E.T."/>
        </authorList>
    </citation>
    <scope>NUCLEOTIDE SEQUENCE [LARGE SCALE GENOMIC DNA]</scope>
    <source>
        <strain evidence="3 4">253</strain>
    </source>
</reference>
<dbReference type="SUPFAM" id="SSF53850">
    <property type="entry name" value="Periplasmic binding protein-like II"/>
    <property type="match status" value="1"/>
</dbReference>
<evidence type="ECO:0000313" key="3">
    <source>
        <dbReference type="EMBL" id="CCJ55330.1"/>
    </source>
</evidence>
<dbReference type="KEGG" id="bbh:BN112_3416"/>
<evidence type="ECO:0000313" key="4">
    <source>
        <dbReference type="Proteomes" id="UP000007564"/>
    </source>
</evidence>
<dbReference type="HOGENOM" id="CLU_045683_1_0_4"/>
<dbReference type="OrthoDB" id="9780943at2"/>
<dbReference type="RefSeq" id="WP_003816062.1">
    <property type="nucleotide sequence ID" value="NC_019382.1"/>
</dbReference>
<feature type="signal peptide" evidence="2">
    <location>
        <begin position="1"/>
        <end position="28"/>
    </location>
</feature>
<dbReference type="InterPro" id="IPR042100">
    <property type="entry name" value="Bug_dom1"/>
</dbReference>
<dbReference type="InterPro" id="IPR005064">
    <property type="entry name" value="BUG"/>
</dbReference>
<sequence length="334" mass="35614">MHTLAKFRATAAALAGLCALFIGNAAHAAGDEPRRPECIAPAQPGGGFDLTCRLATEGLKQSGALKAPMRIVYMPGGIGAVAYNNIVAQHPGEAGTIVAFSGGSLLNLAQGKFGKYSVDDVRWLAGIGADYGVAVVRNDSPYTDLKGLMEAFKQDPTKIVLGAGGTVGSQDWMKAALTAKAAGVDFKKMRFVAFEGGGEAVTALRGGHIQAYMGDAAEAFTMLEGGAPIRVLAVFNSERLPGKLNNVPTAKEQGYDIVWPIIRGFYVGPKVSDKDYQFWVDAFDKTMTSPEYAKLREQQGLFPFSKTGKDLDDYVKQQVKNYAELADSFGLIKK</sequence>
<proteinExistence type="inferred from homology"/>
<dbReference type="CDD" id="cd07012">
    <property type="entry name" value="PBP2_Bug_TTT"/>
    <property type="match status" value="1"/>
</dbReference>
<protein>
    <submittedName>
        <fullName evidence="3">Putative exported protein</fullName>
    </submittedName>
</protein>
<feature type="chain" id="PRO_5002197565" evidence="2">
    <location>
        <begin position="29"/>
        <end position="334"/>
    </location>
</feature>
<accession>A0A0C6P9Q9</accession>
<dbReference type="Gene3D" id="3.40.190.10">
    <property type="entry name" value="Periplasmic binding protein-like II"/>
    <property type="match status" value="1"/>
</dbReference>
<evidence type="ECO:0000256" key="2">
    <source>
        <dbReference type="SAM" id="SignalP"/>
    </source>
</evidence>
<dbReference type="PANTHER" id="PTHR42928:SF3">
    <property type="entry name" value="UPF0065 PROTEIN YFLP"/>
    <property type="match status" value="1"/>
</dbReference>
<dbReference type="Pfam" id="PF03401">
    <property type="entry name" value="TctC"/>
    <property type="match status" value="1"/>
</dbReference>
<comment type="similarity">
    <text evidence="1">Belongs to the UPF0065 (bug) family.</text>
</comment>
<dbReference type="Proteomes" id="UP000007564">
    <property type="component" value="Chromosome"/>
</dbReference>
<dbReference type="AlphaFoldDB" id="A0A0C6P9Q9"/>
<organism evidence="3 4">
    <name type="scientific">Bordetella bronchiseptica 253</name>
    <dbReference type="NCBI Taxonomy" id="568707"/>
    <lineage>
        <taxon>Bacteria</taxon>
        <taxon>Pseudomonadati</taxon>
        <taxon>Pseudomonadota</taxon>
        <taxon>Betaproteobacteria</taxon>
        <taxon>Burkholderiales</taxon>
        <taxon>Alcaligenaceae</taxon>
        <taxon>Bordetella</taxon>
    </lineage>
</organism>
<dbReference type="PANTHER" id="PTHR42928">
    <property type="entry name" value="TRICARBOXYLATE-BINDING PROTEIN"/>
    <property type="match status" value="1"/>
</dbReference>
<evidence type="ECO:0000256" key="1">
    <source>
        <dbReference type="ARBA" id="ARBA00006987"/>
    </source>
</evidence>
<dbReference type="PIRSF" id="PIRSF017082">
    <property type="entry name" value="YflP"/>
    <property type="match status" value="1"/>
</dbReference>
<gene>
    <name evidence="3" type="ORF">BN112_3416</name>
</gene>
<keyword evidence="2" id="KW-0732">Signal</keyword>
<dbReference type="EMBL" id="HE965806">
    <property type="protein sequence ID" value="CCJ55330.1"/>
    <property type="molecule type" value="Genomic_DNA"/>
</dbReference>
<dbReference type="Gene3D" id="3.40.190.150">
    <property type="entry name" value="Bordetella uptake gene, domain 1"/>
    <property type="match status" value="1"/>
</dbReference>
<name>A0A0C6P9Q9_BORBO</name>